<comment type="caution">
    <text evidence="2">The sequence shown here is derived from an EMBL/GenBank/DDBJ whole genome shotgun (WGS) entry which is preliminary data.</text>
</comment>
<dbReference type="Proteomes" id="UP001292094">
    <property type="component" value="Unassembled WGS sequence"/>
</dbReference>
<gene>
    <name evidence="2" type="ORF">Pmani_038977</name>
</gene>
<proteinExistence type="predicted"/>
<keyword evidence="3" id="KW-1185">Reference proteome</keyword>
<evidence type="ECO:0000256" key="1">
    <source>
        <dbReference type="SAM" id="MobiDB-lite"/>
    </source>
</evidence>
<organism evidence="2 3">
    <name type="scientific">Petrolisthes manimaculis</name>
    <dbReference type="NCBI Taxonomy" id="1843537"/>
    <lineage>
        <taxon>Eukaryota</taxon>
        <taxon>Metazoa</taxon>
        <taxon>Ecdysozoa</taxon>
        <taxon>Arthropoda</taxon>
        <taxon>Crustacea</taxon>
        <taxon>Multicrustacea</taxon>
        <taxon>Malacostraca</taxon>
        <taxon>Eumalacostraca</taxon>
        <taxon>Eucarida</taxon>
        <taxon>Decapoda</taxon>
        <taxon>Pleocyemata</taxon>
        <taxon>Anomura</taxon>
        <taxon>Galatheoidea</taxon>
        <taxon>Porcellanidae</taxon>
        <taxon>Petrolisthes</taxon>
    </lineage>
</organism>
<feature type="region of interest" description="Disordered" evidence="1">
    <location>
        <begin position="77"/>
        <end position="110"/>
    </location>
</feature>
<name>A0AAE1NF14_9EUCA</name>
<evidence type="ECO:0000313" key="2">
    <source>
        <dbReference type="EMBL" id="KAK4287969.1"/>
    </source>
</evidence>
<evidence type="ECO:0000313" key="3">
    <source>
        <dbReference type="Proteomes" id="UP001292094"/>
    </source>
</evidence>
<reference evidence="2" key="1">
    <citation type="submission" date="2023-11" db="EMBL/GenBank/DDBJ databases">
        <title>Genome assemblies of two species of porcelain crab, Petrolisthes cinctipes and Petrolisthes manimaculis (Anomura: Porcellanidae).</title>
        <authorList>
            <person name="Angst P."/>
        </authorList>
    </citation>
    <scope>NUCLEOTIDE SEQUENCE</scope>
    <source>
        <strain evidence="2">PB745_02</strain>
        <tissue evidence="2">Gill</tissue>
    </source>
</reference>
<feature type="region of interest" description="Disordered" evidence="1">
    <location>
        <begin position="1"/>
        <end position="45"/>
    </location>
</feature>
<sequence>MSGLKKRKDGRGRLHSFRNKEKRRPTATGKPRGQHKETRGPTIEHRIPGGVEVGVVVMEVGVVVVMEVGVVAVVEHRSPSAGPPHQAQSNLHHTPQKLHAPPLTHHPGRPCRAERVSTLIPRLIHLVLRQNSMRSGKKWGGGRGGEELRNIHHFGYNQARHRV</sequence>
<accession>A0AAE1NF14</accession>
<dbReference type="EMBL" id="JAWZYT010006558">
    <property type="protein sequence ID" value="KAK4287969.1"/>
    <property type="molecule type" value="Genomic_DNA"/>
</dbReference>
<protein>
    <submittedName>
        <fullName evidence="2">Uncharacterized protein</fullName>
    </submittedName>
</protein>
<feature type="compositionally biased region" description="Basic and acidic residues" evidence="1">
    <location>
        <begin position="34"/>
        <end position="45"/>
    </location>
</feature>
<dbReference type="AlphaFoldDB" id="A0AAE1NF14"/>
<feature type="compositionally biased region" description="Basic residues" evidence="1">
    <location>
        <begin position="1"/>
        <end position="25"/>
    </location>
</feature>